<dbReference type="EMBL" id="UINC01077521">
    <property type="protein sequence ID" value="SVC17717.1"/>
    <property type="molecule type" value="Genomic_DNA"/>
</dbReference>
<reference evidence="2" key="1">
    <citation type="submission" date="2018-05" db="EMBL/GenBank/DDBJ databases">
        <authorList>
            <person name="Lanie J.A."/>
            <person name="Ng W.-L."/>
            <person name="Kazmierczak K.M."/>
            <person name="Andrzejewski T.M."/>
            <person name="Davidsen T.M."/>
            <person name="Wayne K.J."/>
            <person name="Tettelin H."/>
            <person name="Glass J.I."/>
            <person name="Rusch D."/>
            <person name="Podicherti R."/>
            <person name="Tsui H.-C.T."/>
            <person name="Winkler M.E."/>
        </authorList>
    </citation>
    <scope>NUCLEOTIDE SEQUENCE</scope>
</reference>
<evidence type="ECO:0000313" key="2">
    <source>
        <dbReference type="EMBL" id="SVC17717.1"/>
    </source>
</evidence>
<evidence type="ECO:0000256" key="1">
    <source>
        <dbReference type="SAM" id="MobiDB-lite"/>
    </source>
</evidence>
<organism evidence="2">
    <name type="scientific">marine metagenome</name>
    <dbReference type="NCBI Taxonomy" id="408172"/>
    <lineage>
        <taxon>unclassified sequences</taxon>
        <taxon>metagenomes</taxon>
        <taxon>ecological metagenomes</taxon>
    </lineage>
</organism>
<feature type="region of interest" description="Disordered" evidence="1">
    <location>
        <begin position="1"/>
        <end position="28"/>
    </location>
</feature>
<gene>
    <name evidence="2" type="ORF">METZ01_LOCUS270571</name>
</gene>
<sequence>HADVAEHTGYRILPGPPGEERESGGVGKGPHVTLVYPSESFYRGSVEPYSLLYGILQILHRDGEAFQVTQDIGEPQPDEFYVVLLGATQHEITLGCPVLNHDIPPKLTAD</sequence>
<feature type="non-terminal residue" evidence="2">
    <location>
        <position position="1"/>
    </location>
</feature>
<protein>
    <submittedName>
        <fullName evidence="2">Uncharacterized protein</fullName>
    </submittedName>
</protein>
<dbReference type="AlphaFoldDB" id="A0A382K3S5"/>
<proteinExistence type="predicted"/>
<name>A0A382K3S5_9ZZZZ</name>
<accession>A0A382K3S5</accession>